<sequence>MPHKFNAFRRDKIPKQKHRVTNWAEYN</sequence>
<name>A0A0F9M918_9ZZZZ</name>
<protein>
    <submittedName>
        <fullName evidence="1">Uncharacterized protein</fullName>
    </submittedName>
</protein>
<dbReference type="EMBL" id="LAZR01005174">
    <property type="protein sequence ID" value="KKN02199.1"/>
    <property type="molecule type" value="Genomic_DNA"/>
</dbReference>
<dbReference type="AlphaFoldDB" id="A0A0F9M918"/>
<gene>
    <name evidence="1" type="ORF">LCGC14_1120220</name>
</gene>
<comment type="caution">
    <text evidence="1">The sequence shown here is derived from an EMBL/GenBank/DDBJ whole genome shotgun (WGS) entry which is preliminary data.</text>
</comment>
<accession>A0A0F9M918</accession>
<organism evidence="1">
    <name type="scientific">marine sediment metagenome</name>
    <dbReference type="NCBI Taxonomy" id="412755"/>
    <lineage>
        <taxon>unclassified sequences</taxon>
        <taxon>metagenomes</taxon>
        <taxon>ecological metagenomes</taxon>
    </lineage>
</organism>
<proteinExistence type="predicted"/>
<evidence type="ECO:0000313" key="1">
    <source>
        <dbReference type="EMBL" id="KKN02199.1"/>
    </source>
</evidence>
<reference evidence="1" key="1">
    <citation type="journal article" date="2015" name="Nature">
        <title>Complex archaea that bridge the gap between prokaryotes and eukaryotes.</title>
        <authorList>
            <person name="Spang A."/>
            <person name="Saw J.H."/>
            <person name="Jorgensen S.L."/>
            <person name="Zaremba-Niedzwiedzka K."/>
            <person name="Martijn J."/>
            <person name="Lind A.E."/>
            <person name="van Eijk R."/>
            <person name="Schleper C."/>
            <person name="Guy L."/>
            <person name="Ettema T.J."/>
        </authorList>
    </citation>
    <scope>NUCLEOTIDE SEQUENCE</scope>
</reference>
<feature type="non-terminal residue" evidence="1">
    <location>
        <position position="27"/>
    </location>
</feature>